<keyword evidence="4" id="KW-1185">Reference proteome</keyword>
<dbReference type="HAMAP" id="MF_01940">
    <property type="entry name" value="RNA_CPDase"/>
    <property type="match status" value="1"/>
</dbReference>
<dbReference type="EMBL" id="AP024355">
    <property type="protein sequence ID" value="BCR06166.1"/>
    <property type="molecule type" value="Genomic_DNA"/>
</dbReference>
<dbReference type="Gene3D" id="3.90.1140.10">
    <property type="entry name" value="Cyclic phosphodiesterase"/>
    <property type="match status" value="1"/>
</dbReference>
<evidence type="ECO:0000256" key="1">
    <source>
        <dbReference type="ARBA" id="ARBA00022801"/>
    </source>
</evidence>
<sequence length="190" mass="20886">MRMIRSFVAIPLPETLTREAAQLGSKLSGELRGISWVKPEAMHLTLRFFGDIPEESLEKIGKVMLSVGSLHAPFHMEVGGLGAFPSASRARVFWLGIEASSALADLHTALEAGFSDIDMPGDGRPFTPHLTLGRNRGRPLPAREILEKYADFSCGSVTVDRIVLFESRLHPTGARHLPVKTVYLEEPRAE</sequence>
<comment type="function">
    <text evidence="2">Hydrolyzes RNA 2',3'-cyclic phosphodiester to an RNA 2'-phosphomonoester.</text>
</comment>
<feature type="active site" description="Proton donor" evidence="2">
    <location>
        <position position="43"/>
    </location>
</feature>
<dbReference type="NCBIfam" id="TIGR02258">
    <property type="entry name" value="2_5_ligase"/>
    <property type="match status" value="1"/>
</dbReference>
<reference evidence="3 4" key="1">
    <citation type="journal article" date="2016" name="C (Basel)">
        <title>Selective Growth of and Electricity Production by Marine Exoelectrogenic Bacteria in Self-Aggregated Hydrogel of Microbially Reduced Graphene Oxide.</title>
        <authorList>
            <person name="Yoshida N."/>
            <person name="Goto Y."/>
            <person name="Miyata Y."/>
        </authorList>
    </citation>
    <scope>NUCLEOTIDE SEQUENCE [LARGE SCALE GENOMIC DNA]</scope>
    <source>
        <strain evidence="3 4">NIT-T3</strain>
    </source>
</reference>
<comment type="similarity">
    <text evidence="2">Belongs to the 2H phosphoesterase superfamily. ThpR family.</text>
</comment>
<keyword evidence="1 2" id="KW-0378">Hydrolase</keyword>
<accession>A0ABM8HW27</accession>
<evidence type="ECO:0000313" key="4">
    <source>
        <dbReference type="Proteomes" id="UP001319827"/>
    </source>
</evidence>
<evidence type="ECO:0000313" key="3">
    <source>
        <dbReference type="EMBL" id="BCR06166.1"/>
    </source>
</evidence>
<dbReference type="PANTHER" id="PTHR35561:SF1">
    <property type="entry name" value="RNA 2',3'-CYCLIC PHOSPHODIESTERASE"/>
    <property type="match status" value="1"/>
</dbReference>
<dbReference type="InterPro" id="IPR009097">
    <property type="entry name" value="Cyclic_Pdiesterase"/>
</dbReference>
<feature type="active site" description="Proton acceptor" evidence="2">
    <location>
        <position position="129"/>
    </location>
</feature>
<dbReference type="InterPro" id="IPR004175">
    <property type="entry name" value="RNA_CPDase"/>
</dbReference>
<gene>
    <name evidence="3" type="ORF">DESUT3_32350</name>
</gene>
<protein>
    <recommendedName>
        <fullName evidence="2">RNA 2',3'-cyclic phosphodiesterase</fullName>
        <shortName evidence="2">RNA 2',3'-CPDase</shortName>
        <ecNumber evidence="2">3.1.4.58</ecNumber>
    </recommendedName>
</protein>
<dbReference type="RefSeq" id="WP_221249542.1">
    <property type="nucleotide sequence ID" value="NZ_AP024355.1"/>
</dbReference>
<evidence type="ECO:0000256" key="2">
    <source>
        <dbReference type="HAMAP-Rule" id="MF_01940"/>
    </source>
</evidence>
<dbReference type="Pfam" id="PF13563">
    <property type="entry name" value="2_5_RNA_ligase2"/>
    <property type="match status" value="1"/>
</dbReference>
<proteinExistence type="inferred from homology"/>
<comment type="catalytic activity">
    <reaction evidence="2">
        <text>a 3'-end 2',3'-cyclophospho-ribonucleotide-RNA + H2O = a 3'-end 2'-phospho-ribonucleotide-RNA + H(+)</text>
        <dbReference type="Rhea" id="RHEA:11828"/>
        <dbReference type="Rhea" id="RHEA-COMP:10464"/>
        <dbReference type="Rhea" id="RHEA-COMP:17353"/>
        <dbReference type="ChEBI" id="CHEBI:15377"/>
        <dbReference type="ChEBI" id="CHEBI:15378"/>
        <dbReference type="ChEBI" id="CHEBI:83064"/>
        <dbReference type="ChEBI" id="CHEBI:173113"/>
        <dbReference type="EC" id="3.1.4.58"/>
    </reaction>
</comment>
<dbReference type="Proteomes" id="UP001319827">
    <property type="component" value="Chromosome"/>
</dbReference>
<reference evidence="3 4" key="2">
    <citation type="journal article" date="2021" name="Int. J. Syst. Evol. Microbiol.">
        <title>Isolation and Polyphasic Characterization of Desulfuromonas versatilis sp. Nov., an Electrogenic Bacteria Capable of Versatile Metabolism Isolated from a Graphene Oxide-Reducing Enrichment Culture.</title>
        <authorList>
            <person name="Xie L."/>
            <person name="Yoshida N."/>
            <person name="Ishii S."/>
            <person name="Meng L."/>
        </authorList>
    </citation>
    <scope>NUCLEOTIDE SEQUENCE [LARGE SCALE GENOMIC DNA]</scope>
    <source>
        <strain evidence="3 4">NIT-T3</strain>
    </source>
</reference>
<dbReference type="PANTHER" id="PTHR35561">
    <property type="entry name" value="RNA 2',3'-CYCLIC PHOSPHODIESTERASE"/>
    <property type="match status" value="1"/>
</dbReference>
<organism evidence="3 4">
    <name type="scientific">Desulfuromonas versatilis</name>
    <dbReference type="NCBI Taxonomy" id="2802975"/>
    <lineage>
        <taxon>Bacteria</taxon>
        <taxon>Pseudomonadati</taxon>
        <taxon>Thermodesulfobacteriota</taxon>
        <taxon>Desulfuromonadia</taxon>
        <taxon>Desulfuromonadales</taxon>
        <taxon>Desulfuromonadaceae</taxon>
        <taxon>Desulfuromonas</taxon>
    </lineage>
</organism>
<feature type="short sequence motif" description="HXTX 1" evidence="2">
    <location>
        <begin position="43"/>
        <end position="46"/>
    </location>
</feature>
<feature type="short sequence motif" description="HXTX 2" evidence="2">
    <location>
        <begin position="129"/>
        <end position="132"/>
    </location>
</feature>
<dbReference type="SUPFAM" id="SSF55144">
    <property type="entry name" value="LigT-like"/>
    <property type="match status" value="1"/>
</dbReference>
<dbReference type="EC" id="3.1.4.58" evidence="2"/>
<name>A0ABM8HW27_9BACT</name>